<keyword evidence="4" id="KW-0472">Membrane</keyword>
<comment type="subcellular location">
    <subcellularLocation>
        <location evidence="1">Cell outer membrane</location>
    </subcellularLocation>
</comment>
<dbReference type="Pfam" id="PF14322">
    <property type="entry name" value="SusD-like_3"/>
    <property type="match status" value="1"/>
</dbReference>
<accession>A0A1I1HN18</accession>
<keyword evidence="3" id="KW-0732">Signal</keyword>
<evidence type="ECO:0000256" key="1">
    <source>
        <dbReference type="ARBA" id="ARBA00004442"/>
    </source>
</evidence>
<comment type="similarity">
    <text evidence="2">Belongs to the SusD family.</text>
</comment>
<dbReference type="EMBL" id="FOLL01000007">
    <property type="protein sequence ID" value="SFC25354.1"/>
    <property type="molecule type" value="Genomic_DNA"/>
</dbReference>
<dbReference type="OrthoDB" id="5694214at2"/>
<keyword evidence="9" id="KW-1185">Reference proteome</keyword>
<dbReference type="Gene3D" id="1.25.40.390">
    <property type="match status" value="1"/>
</dbReference>
<proteinExistence type="inferred from homology"/>
<protein>
    <submittedName>
        <fullName evidence="8">Starch-binding associating with outer membrane</fullName>
    </submittedName>
</protein>
<dbReference type="AlphaFoldDB" id="A0A1I1HN18"/>
<organism evidence="8 9">
    <name type="scientific">Parapedobacter composti</name>
    <dbReference type="NCBI Taxonomy" id="623281"/>
    <lineage>
        <taxon>Bacteria</taxon>
        <taxon>Pseudomonadati</taxon>
        <taxon>Bacteroidota</taxon>
        <taxon>Sphingobacteriia</taxon>
        <taxon>Sphingobacteriales</taxon>
        <taxon>Sphingobacteriaceae</taxon>
        <taxon>Parapedobacter</taxon>
    </lineage>
</organism>
<dbReference type="Proteomes" id="UP000199577">
    <property type="component" value="Unassembled WGS sequence"/>
</dbReference>
<dbReference type="PROSITE" id="PS51257">
    <property type="entry name" value="PROKAR_LIPOPROTEIN"/>
    <property type="match status" value="1"/>
</dbReference>
<dbReference type="RefSeq" id="WP_090973416.1">
    <property type="nucleotide sequence ID" value="NZ_FOLL01000007.1"/>
</dbReference>
<evidence type="ECO:0000313" key="9">
    <source>
        <dbReference type="Proteomes" id="UP000199577"/>
    </source>
</evidence>
<dbReference type="SUPFAM" id="SSF48452">
    <property type="entry name" value="TPR-like"/>
    <property type="match status" value="1"/>
</dbReference>
<evidence type="ECO:0000256" key="5">
    <source>
        <dbReference type="ARBA" id="ARBA00023237"/>
    </source>
</evidence>
<feature type="domain" description="RagB/SusD" evidence="6">
    <location>
        <begin position="292"/>
        <end position="516"/>
    </location>
</feature>
<evidence type="ECO:0000259" key="7">
    <source>
        <dbReference type="Pfam" id="PF14322"/>
    </source>
</evidence>
<reference evidence="8 9" key="1">
    <citation type="submission" date="2016-10" db="EMBL/GenBank/DDBJ databases">
        <authorList>
            <person name="de Groot N.N."/>
        </authorList>
    </citation>
    <scope>NUCLEOTIDE SEQUENCE [LARGE SCALE GENOMIC DNA]</scope>
    <source>
        <strain evidence="8 9">DSM 22900</strain>
    </source>
</reference>
<name>A0A1I1HN18_9SPHI</name>
<feature type="domain" description="SusD-like N-terminal" evidence="7">
    <location>
        <begin position="75"/>
        <end position="220"/>
    </location>
</feature>
<evidence type="ECO:0000256" key="4">
    <source>
        <dbReference type="ARBA" id="ARBA00023136"/>
    </source>
</evidence>
<evidence type="ECO:0000259" key="6">
    <source>
        <dbReference type="Pfam" id="PF07980"/>
    </source>
</evidence>
<gene>
    <name evidence="8" type="ORF">SAMN05421747_10720</name>
</gene>
<dbReference type="InterPro" id="IPR033985">
    <property type="entry name" value="SusD-like_N"/>
</dbReference>
<evidence type="ECO:0000313" key="8">
    <source>
        <dbReference type="EMBL" id="SFC25354.1"/>
    </source>
</evidence>
<evidence type="ECO:0000256" key="3">
    <source>
        <dbReference type="ARBA" id="ARBA00022729"/>
    </source>
</evidence>
<dbReference type="STRING" id="623281.SAMN05421747_10720"/>
<dbReference type="InterPro" id="IPR012944">
    <property type="entry name" value="SusD_RagB_dom"/>
</dbReference>
<keyword evidence="5" id="KW-0998">Cell outer membrane</keyword>
<dbReference type="Pfam" id="PF07980">
    <property type="entry name" value="SusD_RagB"/>
    <property type="match status" value="1"/>
</dbReference>
<evidence type="ECO:0000256" key="2">
    <source>
        <dbReference type="ARBA" id="ARBA00006275"/>
    </source>
</evidence>
<dbReference type="GO" id="GO:0009279">
    <property type="term" value="C:cell outer membrane"/>
    <property type="evidence" value="ECO:0007669"/>
    <property type="project" value="UniProtKB-SubCell"/>
</dbReference>
<dbReference type="InterPro" id="IPR011990">
    <property type="entry name" value="TPR-like_helical_dom_sf"/>
</dbReference>
<sequence length="516" mass="58097">MKKLFYTAVTAMILQSCGHLLDTIPTDRYTIENFWESEKGTIGALTACYNSLTKSGTFGGTATVLWEETATPNAYNYDNSGGFNVIALGTHTSATNSAIINDRWNHAYEGIGRCNMFLARVDRSPLDESVKERMKAEAKFLRALYYYLLTTYYGDAPLILDEPNITQERLPRTPRAEVVAQILIDLDDAAGVLPPRYTTVSDIGRATRGAALALKARVLLFEASPLINVSNNAQRWADAAAAAKAVMELQGAGYALFPNYRNLFMLDNENSSESIFDVQFKAPEYGTGFDVVLRQYNTVAPLRNLVDAYWMRDGKTKEESNLYDANNPYANRDPRMAQTIVYPGATFRGSVVTAGTFVNTGYTQKKYSIYDEAPNSTIPAVSEINYMILRYADVLLMYAEAHNEASEVPDQSVYDALHAVRRRAGLDPYTLPSGLSKGEMREIIRRERRIELAGEGLYYTDIRRWRIAEEVMNGPVHNHAGNPIVVRSFNPQRDYWWPITDRQRELNPELQPNPNW</sequence>